<evidence type="ECO:0000259" key="7">
    <source>
        <dbReference type="Pfam" id="PF00350"/>
    </source>
</evidence>
<dbReference type="GO" id="GO:0008053">
    <property type="term" value="P:mitochondrial fusion"/>
    <property type="evidence" value="ECO:0007669"/>
    <property type="project" value="TreeGrafter"/>
</dbReference>
<evidence type="ECO:0000313" key="9">
    <source>
        <dbReference type="Proteomes" id="UP000821656"/>
    </source>
</evidence>
<dbReference type="Gene3D" id="3.40.50.300">
    <property type="entry name" value="P-loop containing nucleotide triphosphate hydrolases"/>
    <property type="match status" value="1"/>
</dbReference>
<dbReference type="EMBL" id="JABSXK010000001">
    <property type="protein sequence ID" value="NRV11054.1"/>
    <property type="molecule type" value="Genomic_DNA"/>
</dbReference>
<feature type="coiled-coil region" evidence="6">
    <location>
        <begin position="200"/>
        <end position="248"/>
    </location>
</feature>
<comment type="subcellular location">
    <subcellularLocation>
        <location evidence="1">Membrane</location>
    </subcellularLocation>
</comment>
<evidence type="ECO:0000256" key="1">
    <source>
        <dbReference type="ARBA" id="ARBA00004370"/>
    </source>
</evidence>
<dbReference type="InterPro" id="IPR027417">
    <property type="entry name" value="P-loop_NTPase"/>
</dbReference>
<evidence type="ECO:0000256" key="3">
    <source>
        <dbReference type="ARBA" id="ARBA00022801"/>
    </source>
</evidence>
<accession>A0A9Q5GIF2</accession>
<keyword evidence="5" id="KW-0472">Membrane</keyword>
<dbReference type="InterPro" id="IPR045063">
    <property type="entry name" value="Dynamin_N"/>
</dbReference>
<evidence type="ECO:0000256" key="5">
    <source>
        <dbReference type="ARBA" id="ARBA00023136"/>
    </source>
</evidence>
<comment type="caution">
    <text evidence="8">The sequence shown here is derived from an EMBL/GenBank/DDBJ whole genome shotgun (WGS) entry which is preliminary data.</text>
</comment>
<feature type="domain" description="Dynamin N-terminal" evidence="7">
    <location>
        <begin position="49"/>
        <end position="205"/>
    </location>
</feature>
<dbReference type="SUPFAM" id="SSF52540">
    <property type="entry name" value="P-loop containing nucleoside triphosphate hydrolases"/>
    <property type="match status" value="1"/>
</dbReference>
<reference evidence="8" key="1">
    <citation type="submission" date="2020-05" db="EMBL/GenBank/DDBJ databases">
        <title>Genomic insights into acetone-butanol-ethanol (ABE) fermentation by sequencing solventogenic clostridia strains.</title>
        <authorList>
            <person name="Brown S."/>
        </authorList>
    </citation>
    <scope>NUCLEOTIDE SEQUENCE</scope>
    <source>
        <strain evidence="8">DJ126</strain>
    </source>
</reference>
<dbReference type="AlphaFoldDB" id="A0A9Q5GIF2"/>
<protein>
    <submittedName>
        <fullName evidence="8">GTPase Era involved in 16S rRNA processing</fullName>
    </submittedName>
</protein>
<dbReference type="Proteomes" id="UP000821656">
    <property type="component" value="Unassembled WGS sequence"/>
</dbReference>
<dbReference type="GO" id="GO:0003924">
    <property type="term" value="F:GTPase activity"/>
    <property type="evidence" value="ECO:0007669"/>
    <property type="project" value="InterPro"/>
</dbReference>
<dbReference type="PANTHER" id="PTHR10465:SF0">
    <property type="entry name" value="SARCALUMENIN"/>
    <property type="match status" value="1"/>
</dbReference>
<dbReference type="PANTHER" id="PTHR10465">
    <property type="entry name" value="TRANSMEMBRANE GTPASE FZO1"/>
    <property type="match status" value="1"/>
</dbReference>
<evidence type="ECO:0000256" key="2">
    <source>
        <dbReference type="ARBA" id="ARBA00022741"/>
    </source>
</evidence>
<sequence length="836" mass="96752">MFKNDKILKYINDIQKVLEENEYRRLRYKNNSEWFKNREEQMNNSIIRVAIMGITSSGKSTLVNAILGEQILPVAIKPSSSIIITCSKANDRQAVIFFEDGTCKELKGKDLNDKNIGKYADESNNPNNKFRVIQIDITTPAFLLGDNIHIIDSPGLDACNLDMHERLTLEVLLPTIDICIFLTTVKANSDAVNVEKIKIVNSKEKQIMLVQNMIDSIEAKIGKKGAVVEDKREILKKHKKRAENLLKNGTGGNNNFEVIQLSALNALNGIIRNDKALYNESNLDKFNKAIKSCVVKVAPKLDEQRIESISDKIHEIINQEEKIIDKNKSGNISNVIAVSNDEFRRFTSEFENSKKSIQVKIEEIDEITKDTIKKISESNSTEINGYENIIEEINNRNSKIENSIINIVKNREANKQELYKKLNIDMRQDYSLPSMKSKDFEVKHKYKTEKIYHEKSGVFNWLKRAAGTPFDADWGYDVEYKDVKVIDKDSTIKMVEKICNENKAKYLSVLKQWITNYDRAINLFNEELNKQKREYEEKLKKKVETDEINDVIKNLKNILKSLKVKKSNDVKESIAVTISEDNNMSDKENKITISSAQYDMYILSNQIIEKNYLKIGEYIKENGDEILKAKGAQAFWTWDLDPCVEFISRIYGISFTQEDCNNIKKKGLLLKEDIFVIYELCENKEHLYTELCNIKNQLFNMYILFNGIQIGNTEKQIINNNILQEFLHNNITVSNMVIDSYKEFINADNINELLLEVEALKNNFLKKMYKIKEGYILINAKNPMYNIALIECQEKKKLILSAYKNFKLQLFKSSLLKSEKDKVVVDKILRHYTDKK</sequence>
<evidence type="ECO:0000256" key="4">
    <source>
        <dbReference type="ARBA" id="ARBA00023134"/>
    </source>
</evidence>
<keyword evidence="3" id="KW-0378">Hydrolase</keyword>
<proteinExistence type="predicted"/>
<keyword evidence="4" id="KW-0342">GTP-binding</keyword>
<dbReference type="GO" id="GO:0005525">
    <property type="term" value="F:GTP binding"/>
    <property type="evidence" value="ECO:0007669"/>
    <property type="project" value="UniProtKB-KW"/>
</dbReference>
<evidence type="ECO:0000313" key="8">
    <source>
        <dbReference type="EMBL" id="NRV11054.1"/>
    </source>
</evidence>
<feature type="coiled-coil region" evidence="6">
    <location>
        <begin position="514"/>
        <end position="545"/>
    </location>
</feature>
<keyword evidence="2" id="KW-0547">Nucleotide-binding</keyword>
<dbReference type="RefSeq" id="WP_077307730.1">
    <property type="nucleotide sequence ID" value="NZ_CP016090.1"/>
</dbReference>
<gene>
    <name evidence="8" type="ORF">DFH45_004017</name>
</gene>
<name>A0A9Q5GIF2_CLOBE</name>
<dbReference type="GO" id="GO:0016020">
    <property type="term" value="C:membrane"/>
    <property type="evidence" value="ECO:0007669"/>
    <property type="project" value="UniProtKB-SubCell"/>
</dbReference>
<organism evidence="8 9">
    <name type="scientific">Clostridium beijerinckii</name>
    <name type="common">Clostridium MP</name>
    <dbReference type="NCBI Taxonomy" id="1520"/>
    <lineage>
        <taxon>Bacteria</taxon>
        <taxon>Bacillati</taxon>
        <taxon>Bacillota</taxon>
        <taxon>Clostridia</taxon>
        <taxon>Eubacteriales</taxon>
        <taxon>Clostridiaceae</taxon>
        <taxon>Clostridium</taxon>
    </lineage>
</organism>
<evidence type="ECO:0000256" key="6">
    <source>
        <dbReference type="SAM" id="Coils"/>
    </source>
</evidence>
<dbReference type="Pfam" id="PF00350">
    <property type="entry name" value="Dynamin_N"/>
    <property type="match status" value="1"/>
</dbReference>
<keyword evidence="6" id="KW-0175">Coiled coil</keyword>
<dbReference type="InterPro" id="IPR027094">
    <property type="entry name" value="Mitofusin_fam"/>
</dbReference>